<dbReference type="Proteomes" id="UP001139451">
    <property type="component" value="Unassembled WGS sequence"/>
</dbReference>
<reference evidence="6" key="1">
    <citation type="submission" date="2022-05" db="EMBL/GenBank/DDBJ databases">
        <title>Sphingomonas sp. strain MG17 Genome sequencing and assembly.</title>
        <authorList>
            <person name="Kim I."/>
        </authorList>
    </citation>
    <scope>NUCLEOTIDE SEQUENCE</scope>
    <source>
        <strain evidence="6">MG17</strain>
    </source>
</reference>
<dbReference type="EMBL" id="JAMLDX010000007">
    <property type="protein sequence ID" value="MCP3731024.1"/>
    <property type="molecule type" value="Genomic_DNA"/>
</dbReference>
<dbReference type="InterPro" id="IPR045170">
    <property type="entry name" value="MTOX"/>
</dbReference>
<evidence type="ECO:0000256" key="3">
    <source>
        <dbReference type="ARBA" id="ARBA00022827"/>
    </source>
</evidence>
<evidence type="ECO:0000256" key="4">
    <source>
        <dbReference type="ARBA" id="ARBA00023002"/>
    </source>
</evidence>
<feature type="domain" description="FAD dependent oxidoreductase" evidence="5">
    <location>
        <begin position="39"/>
        <end position="392"/>
    </location>
</feature>
<dbReference type="RefSeq" id="WP_254293207.1">
    <property type="nucleotide sequence ID" value="NZ_JAMLDX010000007.1"/>
</dbReference>
<evidence type="ECO:0000256" key="1">
    <source>
        <dbReference type="ARBA" id="ARBA00001974"/>
    </source>
</evidence>
<dbReference type="SUPFAM" id="SSF54373">
    <property type="entry name" value="FAD-linked reductases, C-terminal domain"/>
    <property type="match status" value="1"/>
</dbReference>
<evidence type="ECO:0000313" key="7">
    <source>
        <dbReference type="Proteomes" id="UP001139451"/>
    </source>
</evidence>
<dbReference type="PANTHER" id="PTHR10961:SF46">
    <property type="entry name" value="PEROXISOMAL SARCOSINE OXIDASE"/>
    <property type="match status" value="1"/>
</dbReference>
<dbReference type="InterPro" id="IPR006076">
    <property type="entry name" value="FAD-dep_OxRdtase"/>
</dbReference>
<dbReference type="AlphaFoldDB" id="A0A9X2HKU6"/>
<organism evidence="6 7">
    <name type="scientific">Sphingomonas tagetis</name>
    <dbReference type="NCBI Taxonomy" id="2949092"/>
    <lineage>
        <taxon>Bacteria</taxon>
        <taxon>Pseudomonadati</taxon>
        <taxon>Pseudomonadota</taxon>
        <taxon>Alphaproteobacteria</taxon>
        <taxon>Sphingomonadales</taxon>
        <taxon>Sphingomonadaceae</taxon>
        <taxon>Sphingomonas</taxon>
    </lineage>
</organism>
<dbReference type="PANTHER" id="PTHR10961">
    <property type="entry name" value="PEROXISOMAL SARCOSINE OXIDASE"/>
    <property type="match status" value="1"/>
</dbReference>
<dbReference type="Gene3D" id="3.30.9.10">
    <property type="entry name" value="D-Amino Acid Oxidase, subunit A, domain 2"/>
    <property type="match status" value="1"/>
</dbReference>
<sequence length="413" mass="45654">MRDPNFDRRGFLAAATTATILASASEAGAQRRRRGGGYDVVVVGAGVFGAWTAWQLQQKGARVLLTDAWGPAHSRASSGGETRLIRTEYRGDPIYTRWSKDSLVEWKLLAERTRLPLFRETGALYIFPEIDEKIEKSAVLHRQLGIPYEQISPADLARRWPQIDFTGIAIGVMQPTMGALMAYQSVQALTELFVARGGTYRQVEIVPPRIAGDRLGEVLTTKGERIAADKFVFACGPWLPKLFPEAVGARIVPSRQDVFFFAPEGGDTRFMSPAMPAWVDVSSPDLHYGFPDLESRGFKIALDKHGPAYDPDSIDRRVRDRAVADVRAYLRKRFPALANRPLAESRVCQYENSHNGNLLLDRHPSAANVWIAGGGSGHGFKHGPAVGRYVAGLLDGSSKVEQRFLFATHREHG</sequence>
<comment type="cofactor">
    <cofactor evidence="1">
        <name>FAD</name>
        <dbReference type="ChEBI" id="CHEBI:57692"/>
    </cofactor>
</comment>
<dbReference type="Gene3D" id="3.50.50.60">
    <property type="entry name" value="FAD/NAD(P)-binding domain"/>
    <property type="match status" value="1"/>
</dbReference>
<accession>A0A9X2HKU6</accession>
<dbReference type="GO" id="GO:0008115">
    <property type="term" value="F:sarcosine oxidase activity"/>
    <property type="evidence" value="ECO:0007669"/>
    <property type="project" value="TreeGrafter"/>
</dbReference>
<name>A0A9X2HKU6_9SPHN</name>
<proteinExistence type="predicted"/>
<keyword evidence="4" id="KW-0560">Oxidoreductase</keyword>
<dbReference type="GO" id="GO:0050660">
    <property type="term" value="F:flavin adenine dinucleotide binding"/>
    <property type="evidence" value="ECO:0007669"/>
    <property type="project" value="InterPro"/>
</dbReference>
<evidence type="ECO:0000313" key="6">
    <source>
        <dbReference type="EMBL" id="MCP3731024.1"/>
    </source>
</evidence>
<comment type="caution">
    <text evidence="6">The sequence shown here is derived from an EMBL/GenBank/DDBJ whole genome shotgun (WGS) entry which is preliminary data.</text>
</comment>
<dbReference type="InterPro" id="IPR006311">
    <property type="entry name" value="TAT_signal"/>
</dbReference>
<keyword evidence="3" id="KW-0274">FAD</keyword>
<protein>
    <submittedName>
        <fullName evidence="6">FAD-dependent oxidoreductase</fullName>
    </submittedName>
</protein>
<dbReference type="SUPFAM" id="SSF51905">
    <property type="entry name" value="FAD/NAD(P)-binding domain"/>
    <property type="match status" value="1"/>
</dbReference>
<dbReference type="InterPro" id="IPR036188">
    <property type="entry name" value="FAD/NAD-bd_sf"/>
</dbReference>
<dbReference type="Pfam" id="PF01266">
    <property type="entry name" value="DAO"/>
    <property type="match status" value="1"/>
</dbReference>
<keyword evidence="7" id="KW-1185">Reference proteome</keyword>
<keyword evidence="2" id="KW-0285">Flavoprotein</keyword>
<gene>
    <name evidence="6" type="ORF">M9978_11335</name>
</gene>
<evidence type="ECO:0000259" key="5">
    <source>
        <dbReference type="Pfam" id="PF01266"/>
    </source>
</evidence>
<dbReference type="PROSITE" id="PS51318">
    <property type="entry name" value="TAT"/>
    <property type="match status" value="1"/>
</dbReference>
<evidence type="ECO:0000256" key="2">
    <source>
        <dbReference type="ARBA" id="ARBA00022630"/>
    </source>
</evidence>